<proteinExistence type="predicted"/>
<comment type="caution">
    <text evidence="2">The sequence shown here is derived from an EMBL/GenBank/DDBJ whole genome shotgun (WGS) entry which is preliminary data.</text>
</comment>
<evidence type="ECO:0008006" key="4">
    <source>
        <dbReference type="Google" id="ProtNLM"/>
    </source>
</evidence>
<keyword evidence="3" id="KW-1185">Reference proteome</keyword>
<name>A0ABD3R865_9STRA</name>
<protein>
    <recommendedName>
        <fullName evidence="4">Zinc finger PHD-type domain-containing protein</fullName>
    </recommendedName>
</protein>
<dbReference type="Proteomes" id="UP001530377">
    <property type="component" value="Unassembled WGS sequence"/>
</dbReference>
<organism evidence="2 3">
    <name type="scientific">Cyclostephanos tholiformis</name>
    <dbReference type="NCBI Taxonomy" id="382380"/>
    <lineage>
        <taxon>Eukaryota</taxon>
        <taxon>Sar</taxon>
        <taxon>Stramenopiles</taxon>
        <taxon>Ochrophyta</taxon>
        <taxon>Bacillariophyta</taxon>
        <taxon>Coscinodiscophyceae</taxon>
        <taxon>Thalassiosirophycidae</taxon>
        <taxon>Stephanodiscales</taxon>
        <taxon>Stephanodiscaceae</taxon>
        <taxon>Cyclostephanos</taxon>
    </lineage>
</organism>
<feature type="compositionally biased region" description="Polar residues" evidence="1">
    <location>
        <begin position="265"/>
        <end position="279"/>
    </location>
</feature>
<feature type="compositionally biased region" description="Polar residues" evidence="1">
    <location>
        <begin position="370"/>
        <end position="380"/>
    </location>
</feature>
<reference evidence="2 3" key="1">
    <citation type="submission" date="2024-10" db="EMBL/GenBank/DDBJ databases">
        <title>Updated reference genomes for cyclostephanoid diatoms.</title>
        <authorList>
            <person name="Roberts W.R."/>
            <person name="Alverson A.J."/>
        </authorList>
    </citation>
    <scope>NUCLEOTIDE SEQUENCE [LARGE SCALE GENOMIC DNA]</scope>
    <source>
        <strain evidence="2 3">AJA228-03</strain>
    </source>
</reference>
<feature type="region of interest" description="Disordered" evidence="1">
    <location>
        <begin position="361"/>
        <end position="394"/>
    </location>
</feature>
<dbReference type="AlphaFoldDB" id="A0ABD3R865"/>
<accession>A0ABD3R865</accession>
<feature type="region of interest" description="Disordered" evidence="1">
    <location>
        <begin position="1"/>
        <end position="25"/>
    </location>
</feature>
<evidence type="ECO:0000313" key="3">
    <source>
        <dbReference type="Proteomes" id="UP001530377"/>
    </source>
</evidence>
<evidence type="ECO:0000256" key="1">
    <source>
        <dbReference type="SAM" id="MobiDB-lite"/>
    </source>
</evidence>
<gene>
    <name evidence="2" type="ORF">ACHAXA_011777</name>
</gene>
<sequence length="944" mass="105908">MDDNGENYIGGPPSGRNNNVRDGSELLNNLFPPDLRASQLGAHQYATALDFEEFRLRRQLGLHQDIDFRHRFLEEQQNQILSEFDYRNKIQHLQELQAQQHRQQQQQKQDLSQLLSQNPHLLELQRQQQFQSGHENSLLAYLRDDILLQTHQQLLHDQVQQQLHEQLSSRKAHHHEQEELLAMLQACGNLRRIPPENAASFVPSLRHGEMNTQRAVSVQSSAQSHPLPVDRSPAQSEDLLGAAMNQRVDSTLTHQVNSPRKKSPSELSEINIGGTSQGTAKRAKKSESGINNIRTINLSASNNIDDDFDEKVEKKLASKKIRAEKKTREKKVQVFPVKKGAARTSDAAKLFVVKGGKEKGGHAIIREDQNGSSKSGNNDAGQEEGGINQLGKRGKKSREAKIIVTNGVDQTCVKKNDEKKDEVTALYDDEAVDIVLNFQRCVVPASEVKQVKKWSKDNQPPKSIPLISPGLKLNLSSLPTESESKDIEAACLGAVDTAPQSAIEVATDGRGFPLATSSSTLIVTNKSKDAGEIMFIGNKKMIFKPKKSDKGQDHWWPSDACIRKERQKLGNAQDEEDTDEDDEACVDPETGISFVNAGIESMTRRLATSVEPGVLEKLPHCKLYDDCGKNAKKKLFCCQTTEMFPLELMVCCSVCSSWRHAQCGGHYKRYTAESVDPSDLLFEPVCDQCHLEKKFIDDYPVASARLRRQRIEHIRRCNATNAVMRQVAFAKHSGQYKWPLGSVSNSHISGHIRSVQSRHEKAEKQWSEMASRLLNGQELKPKERQRVRTRELERLLVYVEDAEGAMDRHNMMLFLQNDTSKRHPAGFEVPRRNIFDPEEDLIQDSDHDGVTNSAKGCADQTSEVARLIQPSTMDLATASTGVKKKDSESKNANNIHACAREGCDRRPRFDSIFCSDSCGVSTLEGDLLRSLQYATKLHPSVLRL</sequence>
<dbReference type="EMBL" id="JALLPB020000441">
    <property type="protein sequence ID" value="KAL3809089.1"/>
    <property type="molecule type" value="Genomic_DNA"/>
</dbReference>
<evidence type="ECO:0000313" key="2">
    <source>
        <dbReference type="EMBL" id="KAL3809089.1"/>
    </source>
</evidence>
<feature type="region of interest" description="Disordered" evidence="1">
    <location>
        <begin position="252"/>
        <end position="287"/>
    </location>
</feature>